<name>A0A9D1V1Z5_9FIRM</name>
<dbReference type="InterPro" id="IPR040758">
    <property type="entry name" value="PrmC_N"/>
</dbReference>
<gene>
    <name evidence="8" type="primary">prmC</name>
    <name evidence="8" type="ORF">H9865_00810</name>
</gene>
<evidence type="ECO:0000313" key="9">
    <source>
        <dbReference type="Proteomes" id="UP000824193"/>
    </source>
</evidence>
<evidence type="ECO:0000256" key="3">
    <source>
        <dbReference type="ARBA" id="ARBA00022679"/>
    </source>
</evidence>
<dbReference type="InterPro" id="IPR007848">
    <property type="entry name" value="Small_mtfrase_dom"/>
</dbReference>
<dbReference type="SUPFAM" id="SSF53335">
    <property type="entry name" value="S-adenosyl-L-methionine-dependent methyltransferases"/>
    <property type="match status" value="1"/>
</dbReference>
<dbReference type="GO" id="GO:0032259">
    <property type="term" value="P:methylation"/>
    <property type="evidence" value="ECO:0007669"/>
    <property type="project" value="UniProtKB-KW"/>
</dbReference>
<accession>A0A9D1V1Z5</accession>
<dbReference type="NCBIfam" id="TIGR03534">
    <property type="entry name" value="RF_mod_PrmC"/>
    <property type="match status" value="1"/>
</dbReference>
<comment type="caution">
    <text evidence="8">The sequence shown here is derived from an EMBL/GenBank/DDBJ whole genome shotgun (WGS) entry which is preliminary data.</text>
</comment>
<evidence type="ECO:0000256" key="1">
    <source>
        <dbReference type="ARBA" id="ARBA00012771"/>
    </source>
</evidence>
<dbReference type="Gene3D" id="1.10.8.10">
    <property type="entry name" value="DNA helicase RuvA subunit, C-terminal domain"/>
    <property type="match status" value="1"/>
</dbReference>
<evidence type="ECO:0000259" key="6">
    <source>
        <dbReference type="Pfam" id="PF05175"/>
    </source>
</evidence>
<dbReference type="PANTHER" id="PTHR18895">
    <property type="entry name" value="HEMK METHYLTRANSFERASE"/>
    <property type="match status" value="1"/>
</dbReference>
<dbReference type="InterPro" id="IPR002052">
    <property type="entry name" value="DNA_methylase_N6_adenine_CS"/>
</dbReference>
<dbReference type="Pfam" id="PF05175">
    <property type="entry name" value="MTS"/>
    <property type="match status" value="1"/>
</dbReference>
<comment type="catalytic activity">
    <reaction evidence="5">
        <text>L-glutaminyl-[peptide chain release factor] + S-adenosyl-L-methionine = N(5)-methyl-L-glutaminyl-[peptide chain release factor] + S-adenosyl-L-homocysteine + H(+)</text>
        <dbReference type="Rhea" id="RHEA:42896"/>
        <dbReference type="Rhea" id="RHEA-COMP:10271"/>
        <dbReference type="Rhea" id="RHEA-COMP:10272"/>
        <dbReference type="ChEBI" id="CHEBI:15378"/>
        <dbReference type="ChEBI" id="CHEBI:30011"/>
        <dbReference type="ChEBI" id="CHEBI:57856"/>
        <dbReference type="ChEBI" id="CHEBI:59789"/>
        <dbReference type="ChEBI" id="CHEBI:61891"/>
        <dbReference type="EC" id="2.1.1.297"/>
    </reaction>
</comment>
<evidence type="ECO:0000313" key="8">
    <source>
        <dbReference type="EMBL" id="HIX04641.1"/>
    </source>
</evidence>
<dbReference type="PANTHER" id="PTHR18895:SF74">
    <property type="entry name" value="MTRF1L RELEASE FACTOR GLUTAMINE METHYLTRANSFERASE"/>
    <property type="match status" value="1"/>
</dbReference>
<reference evidence="8" key="1">
    <citation type="journal article" date="2021" name="PeerJ">
        <title>Extensive microbial diversity within the chicken gut microbiome revealed by metagenomics and culture.</title>
        <authorList>
            <person name="Gilroy R."/>
            <person name="Ravi A."/>
            <person name="Getino M."/>
            <person name="Pursley I."/>
            <person name="Horton D.L."/>
            <person name="Alikhan N.F."/>
            <person name="Baker D."/>
            <person name="Gharbi K."/>
            <person name="Hall N."/>
            <person name="Watson M."/>
            <person name="Adriaenssens E.M."/>
            <person name="Foster-Nyarko E."/>
            <person name="Jarju S."/>
            <person name="Secka A."/>
            <person name="Antonio M."/>
            <person name="Oren A."/>
            <person name="Chaudhuri R.R."/>
            <person name="La Ragione R."/>
            <person name="Hildebrand F."/>
            <person name="Pallen M.J."/>
        </authorList>
    </citation>
    <scope>NUCLEOTIDE SEQUENCE</scope>
    <source>
        <strain evidence="8">2239</strain>
    </source>
</reference>
<feature type="domain" description="Release factor glutamine methyltransferase N-terminal" evidence="7">
    <location>
        <begin position="6"/>
        <end position="72"/>
    </location>
</feature>
<dbReference type="GO" id="GO:0003676">
    <property type="term" value="F:nucleic acid binding"/>
    <property type="evidence" value="ECO:0007669"/>
    <property type="project" value="InterPro"/>
</dbReference>
<dbReference type="InterPro" id="IPR004556">
    <property type="entry name" value="HemK-like"/>
</dbReference>
<dbReference type="InterPro" id="IPR029063">
    <property type="entry name" value="SAM-dependent_MTases_sf"/>
</dbReference>
<sequence length="285" mass="31130">MVRARQAFDSVRRRLEAAGVEDAAFDAGVLVETQAGEGWRWQDPDLDETALARLEELAARRAAREPLQYILGRWPFLDFELAVGPGVLCPRADTELLAEEGAKRLAGKSSPAVLDLCAGSGCVGLGVKRLCPAARVTCLEKSPDAFRYLERNAASALPGFDGTRPAVTCVQGDVFEYQRRLAPESLDLILSNPPYVTDEEMERLDPEVRREPAMALRADREGLAFYEHIAPAYLPALRPGGWLAVEIGWKQGVVVQAIFRAAGYEAVACIPDLEGRDRVVAGKKP</sequence>
<keyword evidence="2 8" id="KW-0489">Methyltransferase</keyword>
<keyword evidence="3 8" id="KW-0808">Transferase</keyword>
<organism evidence="8 9">
    <name type="scientific">Candidatus Allofournierella pullicola</name>
    <dbReference type="NCBI Taxonomy" id="2838596"/>
    <lineage>
        <taxon>Bacteria</taxon>
        <taxon>Bacillati</taxon>
        <taxon>Bacillota</taxon>
        <taxon>Clostridia</taxon>
        <taxon>Eubacteriales</taxon>
        <taxon>Oscillospiraceae</taxon>
        <taxon>Allofournierella</taxon>
    </lineage>
</organism>
<dbReference type="Gene3D" id="3.40.50.150">
    <property type="entry name" value="Vaccinia Virus protein VP39"/>
    <property type="match status" value="1"/>
</dbReference>
<keyword evidence="4" id="KW-0949">S-adenosyl-L-methionine</keyword>
<dbReference type="CDD" id="cd02440">
    <property type="entry name" value="AdoMet_MTases"/>
    <property type="match status" value="1"/>
</dbReference>
<evidence type="ECO:0000256" key="5">
    <source>
        <dbReference type="ARBA" id="ARBA00048391"/>
    </source>
</evidence>
<dbReference type="NCBIfam" id="TIGR00536">
    <property type="entry name" value="hemK_fam"/>
    <property type="match status" value="1"/>
</dbReference>
<dbReference type="Proteomes" id="UP000824193">
    <property type="component" value="Unassembled WGS sequence"/>
</dbReference>
<proteinExistence type="predicted"/>
<dbReference type="InterPro" id="IPR050320">
    <property type="entry name" value="N5-glutamine_MTase"/>
</dbReference>
<dbReference type="Pfam" id="PF17827">
    <property type="entry name" value="PrmC_N"/>
    <property type="match status" value="1"/>
</dbReference>
<evidence type="ECO:0000256" key="4">
    <source>
        <dbReference type="ARBA" id="ARBA00022691"/>
    </source>
</evidence>
<reference evidence="8" key="2">
    <citation type="submission" date="2021-04" db="EMBL/GenBank/DDBJ databases">
        <authorList>
            <person name="Gilroy R."/>
        </authorList>
    </citation>
    <scope>NUCLEOTIDE SEQUENCE</scope>
    <source>
        <strain evidence="8">2239</strain>
    </source>
</reference>
<dbReference type="GO" id="GO:0102559">
    <property type="term" value="F:peptide chain release factor N(5)-glutamine methyltransferase activity"/>
    <property type="evidence" value="ECO:0007669"/>
    <property type="project" value="UniProtKB-EC"/>
</dbReference>
<dbReference type="EC" id="2.1.1.297" evidence="1"/>
<dbReference type="EMBL" id="DXFW01000002">
    <property type="protein sequence ID" value="HIX04641.1"/>
    <property type="molecule type" value="Genomic_DNA"/>
</dbReference>
<feature type="domain" description="Methyltransferase small" evidence="6">
    <location>
        <begin position="105"/>
        <end position="201"/>
    </location>
</feature>
<dbReference type="InterPro" id="IPR019874">
    <property type="entry name" value="RF_methyltr_PrmC"/>
</dbReference>
<protein>
    <recommendedName>
        <fullName evidence="1">peptide chain release factor N(5)-glutamine methyltransferase</fullName>
        <ecNumber evidence="1">2.1.1.297</ecNumber>
    </recommendedName>
</protein>
<dbReference type="AlphaFoldDB" id="A0A9D1V1Z5"/>
<evidence type="ECO:0000259" key="7">
    <source>
        <dbReference type="Pfam" id="PF17827"/>
    </source>
</evidence>
<dbReference type="PROSITE" id="PS00092">
    <property type="entry name" value="N6_MTASE"/>
    <property type="match status" value="1"/>
</dbReference>
<evidence type="ECO:0000256" key="2">
    <source>
        <dbReference type="ARBA" id="ARBA00022603"/>
    </source>
</evidence>